<evidence type="ECO:0000313" key="1">
    <source>
        <dbReference type="EMBL" id="TYS69997.1"/>
    </source>
</evidence>
<protein>
    <submittedName>
        <fullName evidence="1">Uncharacterized protein</fullName>
    </submittedName>
</protein>
<sequence length="61" mass="7695">MEEYYYWSGQREWSPFPNELKAEIMRMYGKEPLPHEWTEQDIWEGSRKIIMNYFYLNLKKL</sequence>
<dbReference type="OrthoDB" id="2885035at2"/>
<gene>
    <name evidence="1" type="ORF">FZC75_15255</name>
</gene>
<reference evidence="1 2" key="1">
    <citation type="submission" date="2019-08" db="EMBL/GenBank/DDBJ databases">
        <title>Bacillus genomes from the desert of Cuatro Cienegas, Coahuila.</title>
        <authorList>
            <person name="Olmedo-Alvarez G."/>
        </authorList>
    </citation>
    <scope>NUCLEOTIDE SEQUENCE [LARGE SCALE GENOMIC DNA]</scope>
    <source>
        <strain evidence="1 2">CH98b_3T</strain>
    </source>
</reference>
<accession>A0A5D4T2S0</accession>
<name>A0A5D4T2S0_9BACI</name>
<organism evidence="1 2">
    <name type="scientific">Sutcliffiella horikoshii</name>
    <dbReference type="NCBI Taxonomy" id="79883"/>
    <lineage>
        <taxon>Bacteria</taxon>
        <taxon>Bacillati</taxon>
        <taxon>Bacillota</taxon>
        <taxon>Bacilli</taxon>
        <taxon>Bacillales</taxon>
        <taxon>Bacillaceae</taxon>
        <taxon>Sutcliffiella</taxon>
    </lineage>
</organism>
<dbReference type="EMBL" id="VTET01000008">
    <property type="protein sequence ID" value="TYS69997.1"/>
    <property type="molecule type" value="Genomic_DNA"/>
</dbReference>
<comment type="caution">
    <text evidence="1">The sequence shown here is derived from an EMBL/GenBank/DDBJ whole genome shotgun (WGS) entry which is preliminary data.</text>
</comment>
<proteinExistence type="predicted"/>
<dbReference type="AlphaFoldDB" id="A0A5D4T2S0"/>
<evidence type="ECO:0000313" key="2">
    <source>
        <dbReference type="Proteomes" id="UP000324517"/>
    </source>
</evidence>
<dbReference type="Proteomes" id="UP000324517">
    <property type="component" value="Unassembled WGS sequence"/>
</dbReference>